<dbReference type="InterPro" id="IPR001005">
    <property type="entry name" value="SANT/Myb"/>
</dbReference>
<evidence type="ECO:0000256" key="3">
    <source>
        <dbReference type="ARBA" id="ARBA00023242"/>
    </source>
</evidence>
<dbReference type="SMART" id="SM00717">
    <property type="entry name" value="SANT"/>
    <property type="match status" value="3"/>
</dbReference>
<dbReference type="Proteomes" id="UP000092555">
    <property type="component" value="Unassembled WGS sequence"/>
</dbReference>
<name>A0A1A0HB90_9ASCO</name>
<dbReference type="InterPro" id="IPR051651">
    <property type="entry name" value="DMTF1_DNA-bind_reg"/>
</dbReference>
<feature type="compositionally biased region" description="Basic and acidic residues" evidence="4">
    <location>
        <begin position="143"/>
        <end position="155"/>
    </location>
</feature>
<feature type="domain" description="Myb-like" evidence="5">
    <location>
        <begin position="310"/>
        <end position="354"/>
    </location>
</feature>
<dbReference type="GeneID" id="30030458"/>
<dbReference type="RefSeq" id="XP_018711668.1">
    <property type="nucleotide sequence ID" value="XM_018857482.1"/>
</dbReference>
<evidence type="ECO:0000259" key="6">
    <source>
        <dbReference type="PROSITE" id="PS51294"/>
    </source>
</evidence>
<evidence type="ECO:0000256" key="4">
    <source>
        <dbReference type="SAM" id="MobiDB-lite"/>
    </source>
</evidence>
<dbReference type="STRING" id="869754.A0A1A0HB90"/>
<dbReference type="Pfam" id="PF13921">
    <property type="entry name" value="Myb_DNA-bind_6"/>
    <property type="match status" value="1"/>
</dbReference>
<feature type="domain" description="HTH myb-type" evidence="6">
    <location>
        <begin position="394"/>
        <end position="423"/>
    </location>
</feature>
<dbReference type="PROSITE" id="PS51294">
    <property type="entry name" value="HTH_MYB"/>
    <property type="match status" value="2"/>
</dbReference>
<proteinExistence type="predicted"/>
<keyword evidence="2" id="KW-0238">DNA-binding</keyword>
<keyword evidence="8" id="KW-1185">Reference proteome</keyword>
<comment type="subcellular location">
    <subcellularLocation>
        <location evidence="1">Nucleus</location>
    </subcellularLocation>
</comment>
<dbReference type="CDD" id="cd00167">
    <property type="entry name" value="SANT"/>
    <property type="match status" value="2"/>
</dbReference>
<dbReference type="GO" id="GO:0003700">
    <property type="term" value="F:DNA-binding transcription factor activity"/>
    <property type="evidence" value="ECO:0007669"/>
    <property type="project" value="TreeGrafter"/>
</dbReference>
<dbReference type="InterPro" id="IPR017930">
    <property type="entry name" value="Myb_dom"/>
</dbReference>
<feature type="region of interest" description="Disordered" evidence="4">
    <location>
        <begin position="168"/>
        <end position="201"/>
    </location>
</feature>
<dbReference type="PANTHER" id="PTHR46380">
    <property type="entry name" value="CYCLIN-D-BINDING MYB-LIKE TRANSCRIPTION FACTOR 1"/>
    <property type="match status" value="1"/>
</dbReference>
<gene>
    <name evidence="7" type="ORF">METBIDRAFT_42023</name>
</gene>
<dbReference type="AlphaFoldDB" id="A0A1A0HB90"/>
<dbReference type="SUPFAM" id="SSF46689">
    <property type="entry name" value="Homeodomain-like"/>
    <property type="match status" value="2"/>
</dbReference>
<dbReference type="Gene3D" id="1.10.10.60">
    <property type="entry name" value="Homeodomain-like"/>
    <property type="match status" value="2"/>
</dbReference>
<dbReference type="OrthoDB" id="39591at2759"/>
<dbReference type="GO" id="GO:0005634">
    <property type="term" value="C:nucleus"/>
    <property type="evidence" value="ECO:0007669"/>
    <property type="project" value="UniProtKB-SubCell"/>
</dbReference>
<reference evidence="7 8" key="1">
    <citation type="submission" date="2016-05" db="EMBL/GenBank/DDBJ databases">
        <title>Comparative genomics of biotechnologically important yeasts.</title>
        <authorList>
            <consortium name="DOE Joint Genome Institute"/>
            <person name="Riley R."/>
            <person name="Haridas S."/>
            <person name="Wolfe K.H."/>
            <person name="Lopes M.R."/>
            <person name="Hittinger C.T."/>
            <person name="Goker M."/>
            <person name="Salamov A."/>
            <person name="Wisecaver J."/>
            <person name="Long T.M."/>
            <person name="Aerts A.L."/>
            <person name="Barry K."/>
            <person name="Choi C."/>
            <person name="Clum A."/>
            <person name="Coughlan A.Y."/>
            <person name="Deshpande S."/>
            <person name="Douglass A.P."/>
            <person name="Hanson S.J."/>
            <person name="Klenk H.-P."/>
            <person name="LaButti K."/>
            <person name="Lapidus A."/>
            <person name="Lindquist E."/>
            <person name="Lipzen A."/>
            <person name="Meier-kolthoff J.P."/>
            <person name="Ohm R.A."/>
            <person name="Otillar R.P."/>
            <person name="Pangilinan J."/>
            <person name="Peng Y."/>
            <person name="Rokas A."/>
            <person name="Rosa C.A."/>
            <person name="Scheuner C."/>
            <person name="Sibirny A.A."/>
            <person name="Slot J.C."/>
            <person name="Stielow J.B."/>
            <person name="Sun H."/>
            <person name="Kurtzman C.P."/>
            <person name="Blackwell M."/>
            <person name="Grigoriev I.V."/>
            <person name="Jeffries T.W."/>
        </authorList>
    </citation>
    <scope>NUCLEOTIDE SEQUENCE [LARGE SCALE GENOMIC DNA]</scope>
    <source>
        <strain evidence="7 8">NRRL YB-4993</strain>
    </source>
</reference>
<evidence type="ECO:0000256" key="2">
    <source>
        <dbReference type="ARBA" id="ARBA00023125"/>
    </source>
</evidence>
<organism evidence="7 8">
    <name type="scientific">Metschnikowia bicuspidata var. bicuspidata NRRL YB-4993</name>
    <dbReference type="NCBI Taxonomy" id="869754"/>
    <lineage>
        <taxon>Eukaryota</taxon>
        <taxon>Fungi</taxon>
        <taxon>Dikarya</taxon>
        <taxon>Ascomycota</taxon>
        <taxon>Saccharomycotina</taxon>
        <taxon>Pichiomycetes</taxon>
        <taxon>Metschnikowiaceae</taxon>
        <taxon>Metschnikowia</taxon>
    </lineage>
</organism>
<feature type="domain" description="Myb-like" evidence="5">
    <location>
        <begin position="357"/>
        <end position="419"/>
    </location>
</feature>
<protein>
    <submittedName>
        <fullName evidence="7">Uncharacterized protein</fullName>
    </submittedName>
</protein>
<accession>A0A1A0HB90</accession>
<feature type="domain" description="HTH myb-type" evidence="6">
    <location>
        <begin position="305"/>
        <end position="358"/>
    </location>
</feature>
<dbReference type="EMBL" id="LXTC01000003">
    <property type="protein sequence ID" value="OBA21158.1"/>
    <property type="molecule type" value="Genomic_DNA"/>
</dbReference>
<evidence type="ECO:0000313" key="7">
    <source>
        <dbReference type="EMBL" id="OBA21158.1"/>
    </source>
</evidence>
<dbReference type="InterPro" id="IPR009057">
    <property type="entry name" value="Homeodomain-like_sf"/>
</dbReference>
<evidence type="ECO:0000259" key="5">
    <source>
        <dbReference type="PROSITE" id="PS50090"/>
    </source>
</evidence>
<feature type="compositionally biased region" description="Basic and acidic residues" evidence="4">
    <location>
        <begin position="174"/>
        <end position="183"/>
    </location>
</feature>
<dbReference type="PROSITE" id="PS50090">
    <property type="entry name" value="MYB_LIKE"/>
    <property type="match status" value="2"/>
</dbReference>
<evidence type="ECO:0000256" key="1">
    <source>
        <dbReference type="ARBA" id="ARBA00004123"/>
    </source>
</evidence>
<comment type="caution">
    <text evidence="7">The sequence shown here is derived from an EMBL/GenBank/DDBJ whole genome shotgun (WGS) entry which is preliminary data.</text>
</comment>
<sequence>MDKASQLLNDAVEAAVMRYVGGTLDTGEELHGAGAPHAEAPEEEELLRKRLRLNPEDLLSEYQWDRFLEEEVAAGFERTTPKKRQRKDYGDHNDIDPNLDGLDGHSEHDQLVHAAILGAGELAKQLASPGPSHHRLPPPIGAHQDRRGGGRHDEQNSTAINHLAHAATALSAGYRRDRREAKRPLKKHTAVAPEQSEPALSAESKYNASSLETLITQASSEACLWYNTQSDAGGRGPRVFSEQEINIVKHFLRGYCRLNHLSRMDICRRVWTSERPKDNFWESVTKVLPYRSKASVYKHVRRQYHVFLVRAIWTPEEDELLRKLTENASTNWKDIGEAMNRMPEDCRDRWRNYIKCGANRVMNKWSEDEEQSLKNIVMEMITNESQTDKPILINWTVVSERMNGVRSRIQCRYKWNKLLRRESISRISMMDNSIKLWMLNRILESNVTDQESIDWDYIVHMYHETHKDKSKILWTTADFKLAFEKMRATIREYKEAPLQAAVAKLVRKLYQTTLNSDSHVSPMPQNAPEPISSYDELRPKPFDASRNAENEAALVANAAVAAVSSRVSEQDAQQQEYSLWR</sequence>
<dbReference type="GO" id="GO:0000976">
    <property type="term" value="F:transcription cis-regulatory region binding"/>
    <property type="evidence" value="ECO:0007669"/>
    <property type="project" value="TreeGrafter"/>
</dbReference>
<evidence type="ECO:0000313" key="8">
    <source>
        <dbReference type="Proteomes" id="UP000092555"/>
    </source>
</evidence>
<keyword evidence="3" id="KW-0539">Nucleus</keyword>
<dbReference type="PANTHER" id="PTHR46380:SF2">
    <property type="entry name" value="CYCLIN-D-BINDING MYB-LIKE TRANSCRIPTION FACTOR 1"/>
    <property type="match status" value="1"/>
</dbReference>
<feature type="region of interest" description="Disordered" evidence="4">
    <location>
        <begin position="78"/>
        <end position="105"/>
    </location>
</feature>
<feature type="region of interest" description="Disordered" evidence="4">
    <location>
        <begin position="125"/>
        <end position="155"/>
    </location>
</feature>